<protein>
    <recommendedName>
        <fullName evidence="1">DUF6875 domain-containing protein</fullName>
    </recommendedName>
</protein>
<sequence>MLTHPAHARHTLIEVADLHQDPLPPPVRAHVRPLRAVLDWARDYLCRPHPELGRTGNVCPYAQGSLDRNAFYLTVAPGRAHPADELDRLLIHHRDWLLDLSRHRGDAAQFTTILIVFPDLAAADVPEVVDLTQERLKARFVVHGLMLGEFHAGPPAKGGLWNPDFAALRCPVPLLAIRHMVPTDFFFLRDDPDNVRAYLARFADQIPPHLRETVRRAVDQLGLAPAPVGGAGAH</sequence>
<feature type="domain" description="DUF6875" evidence="1">
    <location>
        <begin position="35"/>
        <end position="212"/>
    </location>
</feature>
<accession>A0A1C4ZGL0</accession>
<dbReference type="InParanoid" id="A0A1C4ZGL0"/>
<name>A0A1C4ZGL0_MICEC</name>
<dbReference type="RefSeq" id="WP_088983958.1">
    <property type="nucleotide sequence ID" value="NZ_LT607413.1"/>
</dbReference>
<proteinExistence type="predicted"/>
<gene>
    <name evidence="2" type="ORF">GA0070618_5231</name>
</gene>
<dbReference type="InterPro" id="IPR049240">
    <property type="entry name" value="DUF6875"/>
</dbReference>
<organism evidence="2 3">
    <name type="scientific">Micromonospora echinospora</name>
    <name type="common">Micromonospora purpurea</name>
    <dbReference type="NCBI Taxonomy" id="1877"/>
    <lineage>
        <taxon>Bacteria</taxon>
        <taxon>Bacillati</taxon>
        <taxon>Actinomycetota</taxon>
        <taxon>Actinomycetes</taxon>
        <taxon>Micromonosporales</taxon>
        <taxon>Micromonosporaceae</taxon>
        <taxon>Micromonospora</taxon>
    </lineage>
</organism>
<dbReference type="AlphaFoldDB" id="A0A1C4ZGL0"/>
<evidence type="ECO:0000313" key="2">
    <source>
        <dbReference type="EMBL" id="SCF32177.1"/>
    </source>
</evidence>
<evidence type="ECO:0000259" key="1">
    <source>
        <dbReference type="Pfam" id="PF21780"/>
    </source>
</evidence>
<dbReference type="OrthoDB" id="8420726at2"/>
<dbReference type="Proteomes" id="UP000198253">
    <property type="component" value="Chromosome I"/>
</dbReference>
<dbReference type="EMBL" id="LT607413">
    <property type="protein sequence ID" value="SCF32177.1"/>
    <property type="molecule type" value="Genomic_DNA"/>
</dbReference>
<keyword evidence="3" id="KW-1185">Reference proteome</keyword>
<evidence type="ECO:0000313" key="3">
    <source>
        <dbReference type="Proteomes" id="UP000198253"/>
    </source>
</evidence>
<dbReference type="Pfam" id="PF21780">
    <property type="entry name" value="DUF6875"/>
    <property type="match status" value="1"/>
</dbReference>
<reference evidence="3" key="1">
    <citation type="submission" date="2016-06" db="EMBL/GenBank/DDBJ databases">
        <authorList>
            <person name="Varghese N."/>
            <person name="Submissions Spin"/>
        </authorList>
    </citation>
    <scope>NUCLEOTIDE SEQUENCE [LARGE SCALE GENOMIC DNA]</scope>
    <source>
        <strain evidence="3">DSM 43816</strain>
    </source>
</reference>